<name>D0WF41_SLAES</name>
<accession>D0WF41</accession>
<dbReference type="Gene3D" id="3.40.1550.20">
    <property type="entry name" value="Transcriptional regulator MraZ domain"/>
    <property type="match status" value="1"/>
</dbReference>
<dbReference type="InterPro" id="IPR020603">
    <property type="entry name" value="MraZ_dom"/>
</dbReference>
<dbReference type="GO" id="GO:0005737">
    <property type="term" value="C:cytoplasm"/>
    <property type="evidence" value="ECO:0007669"/>
    <property type="project" value="UniProtKB-UniRule"/>
</dbReference>
<feature type="domain" description="SpoVT-AbrB" evidence="8">
    <location>
        <begin position="85"/>
        <end position="128"/>
    </location>
</feature>
<sequence length="144" mass="16197">MTALFGEYRHKVDAKGRLTLPSPFRKALTEETQLVVVPSTKNEFLSVYTAEGFETWVDALFEKRGGFNPSDRMHVLARTKLNASAVSSSMDSVGRINLASKQRELAGLDKDVVLIGNTDHFEIWDAKRWDEFQSSIDLDALLFS</sequence>
<comment type="caution">
    <text evidence="9">The sequence shown here is derived from an EMBL/GenBank/DDBJ whole genome shotgun (WGS) entry which is preliminary data.</text>
</comment>
<evidence type="ECO:0000256" key="7">
    <source>
        <dbReference type="HAMAP-Rule" id="MF_01008"/>
    </source>
</evidence>
<evidence type="ECO:0000256" key="5">
    <source>
        <dbReference type="ARBA" id="ARBA00023125"/>
    </source>
</evidence>
<keyword evidence="2 7" id="KW-0963">Cytoplasm</keyword>
<dbReference type="PROSITE" id="PS51740">
    <property type="entry name" value="SPOVT_ABRB"/>
    <property type="match status" value="2"/>
</dbReference>
<gene>
    <name evidence="7" type="primary">mraZ</name>
    <name evidence="9" type="ORF">HMPREF0762_00548</name>
</gene>
<dbReference type="CDD" id="cd16320">
    <property type="entry name" value="MraZ_N"/>
    <property type="match status" value="1"/>
</dbReference>
<organism evidence="9 10">
    <name type="scientific">Slackia exigua (strain ATCC 700122 / DSM 15923 / CIP 105133 / JCM 11022 / KCTC 5966 / S-7)</name>
    <dbReference type="NCBI Taxonomy" id="649764"/>
    <lineage>
        <taxon>Bacteria</taxon>
        <taxon>Bacillati</taxon>
        <taxon>Actinomycetota</taxon>
        <taxon>Coriobacteriia</taxon>
        <taxon>Eggerthellales</taxon>
        <taxon>Eggerthellaceae</taxon>
        <taxon>Slackia</taxon>
    </lineage>
</organism>
<feature type="domain" description="SpoVT-AbrB" evidence="8">
    <location>
        <begin position="7"/>
        <end position="52"/>
    </location>
</feature>
<dbReference type="InterPro" id="IPR037914">
    <property type="entry name" value="SpoVT-AbrB_sf"/>
</dbReference>
<evidence type="ECO:0000256" key="2">
    <source>
        <dbReference type="ARBA" id="ARBA00022490"/>
    </source>
</evidence>
<dbReference type="InterPro" id="IPR007159">
    <property type="entry name" value="SpoVT-AbrB_dom"/>
</dbReference>
<evidence type="ECO:0000313" key="10">
    <source>
        <dbReference type="Proteomes" id="UP000006001"/>
    </source>
</evidence>
<dbReference type="OrthoDB" id="9807753at2"/>
<keyword evidence="10" id="KW-1185">Reference proteome</keyword>
<dbReference type="GO" id="GO:2000143">
    <property type="term" value="P:negative regulation of DNA-templated transcription initiation"/>
    <property type="evidence" value="ECO:0007669"/>
    <property type="project" value="TreeGrafter"/>
</dbReference>
<dbReference type="STRING" id="649764.HMPREF0762_00548"/>
<dbReference type="InterPro" id="IPR003444">
    <property type="entry name" value="MraZ"/>
</dbReference>
<dbReference type="GO" id="GO:0000976">
    <property type="term" value="F:transcription cis-regulatory region binding"/>
    <property type="evidence" value="ECO:0007669"/>
    <property type="project" value="TreeGrafter"/>
</dbReference>
<keyword evidence="5 7" id="KW-0238">DNA-binding</keyword>
<dbReference type="InterPro" id="IPR035644">
    <property type="entry name" value="MraZ_C"/>
</dbReference>
<dbReference type="CDD" id="cd16321">
    <property type="entry name" value="MraZ_C"/>
    <property type="match status" value="1"/>
</dbReference>
<dbReference type="GO" id="GO:0009295">
    <property type="term" value="C:nucleoid"/>
    <property type="evidence" value="ECO:0007669"/>
    <property type="project" value="UniProtKB-SubCell"/>
</dbReference>
<dbReference type="HAMAP" id="MF_01008">
    <property type="entry name" value="MraZ"/>
    <property type="match status" value="1"/>
</dbReference>
<comment type="subunit">
    <text evidence="7">Forms oligomers.</text>
</comment>
<dbReference type="SUPFAM" id="SSF89447">
    <property type="entry name" value="AbrB/MazE/MraZ-like"/>
    <property type="match status" value="1"/>
</dbReference>
<protein>
    <recommendedName>
        <fullName evidence="1 7">Transcriptional regulator MraZ</fullName>
    </recommendedName>
</protein>
<evidence type="ECO:0000256" key="6">
    <source>
        <dbReference type="ARBA" id="ARBA00023163"/>
    </source>
</evidence>
<dbReference type="InterPro" id="IPR035642">
    <property type="entry name" value="MraZ_N"/>
</dbReference>
<keyword evidence="4 7" id="KW-0805">Transcription regulation</keyword>
<dbReference type="RefSeq" id="WP_006361802.1">
    <property type="nucleotide sequence ID" value="NZ_GG700630.1"/>
</dbReference>
<comment type="similarity">
    <text evidence="7">Belongs to the MraZ family.</text>
</comment>
<comment type="subcellular location">
    <subcellularLocation>
        <location evidence="7">Cytoplasm</location>
        <location evidence="7">Nucleoid</location>
    </subcellularLocation>
</comment>
<keyword evidence="6 7" id="KW-0804">Transcription</keyword>
<dbReference type="EMBL" id="ACUX02000005">
    <property type="protein sequence ID" value="EEZ61911.1"/>
    <property type="molecule type" value="Genomic_DNA"/>
</dbReference>
<dbReference type="HOGENOM" id="CLU_107907_0_4_11"/>
<dbReference type="eggNOG" id="COG2001">
    <property type="taxonomic scope" value="Bacteria"/>
</dbReference>
<evidence type="ECO:0000256" key="1">
    <source>
        <dbReference type="ARBA" id="ARBA00013860"/>
    </source>
</evidence>
<dbReference type="PANTHER" id="PTHR34701:SF1">
    <property type="entry name" value="TRANSCRIPTIONAL REGULATOR MRAZ"/>
    <property type="match status" value="1"/>
</dbReference>
<proteinExistence type="inferred from homology"/>
<evidence type="ECO:0000256" key="4">
    <source>
        <dbReference type="ARBA" id="ARBA00023015"/>
    </source>
</evidence>
<evidence type="ECO:0000256" key="3">
    <source>
        <dbReference type="ARBA" id="ARBA00022737"/>
    </source>
</evidence>
<dbReference type="GeneID" id="85007168"/>
<dbReference type="GO" id="GO:0003700">
    <property type="term" value="F:DNA-binding transcription factor activity"/>
    <property type="evidence" value="ECO:0007669"/>
    <property type="project" value="UniProtKB-UniRule"/>
</dbReference>
<dbReference type="AlphaFoldDB" id="D0WF41"/>
<keyword evidence="3" id="KW-0677">Repeat</keyword>
<reference evidence="9" key="1">
    <citation type="submission" date="2009-10" db="EMBL/GenBank/DDBJ databases">
        <authorList>
            <person name="Weinstock G."/>
            <person name="Sodergren E."/>
            <person name="Clifton S."/>
            <person name="Fulton L."/>
            <person name="Fulton B."/>
            <person name="Courtney L."/>
            <person name="Fronick C."/>
            <person name="Harrison M."/>
            <person name="Strong C."/>
            <person name="Farmer C."/>
            <person name="Delahaunty K."/>
            <person name="Markovic C."/>
            <person name="Hall O."/>
            <person name="Minx P."/>
            <person name="Tomlinson C."/>
            <person name="Mitreva M."/>
            <person name="Nelson J."/>
            <person name="Hou S."/>
            <person name="Wollam A."/>
            <person name="Pepin K.H."/>
            <person name="Johnson M."/>
            <person name="Bhonagiri V."/>
            <person name="Nash W.E."/>
            <person name="Warren W."/>
            <person name="Chinwalla A."/>
            <person name="Mardis E.R."/>
            <person name="Wilson R.K."/>
        </authorList>
    </citation>
    <scope>NUCLEOTIDE SEQUENCE [LARGE SCALE GENOMIC DNA]</scope>
    <source>
        <strain evidence="9">ATCC 700122</strain>
    </source>
</reference>
<dbReference type="Pfam" id="PF02381">
    <property type="entry name" value="MraZ"/>
    <property type="match status" value="2"/>
</dbReference>
<dbReference type="InterPro" id="IPR038619">
    <property type="entry name" value="MraZ_sf"/>
</dbReference>
<dbReference type="Proteomes" id="UP000006001">
    <property type="component" value="Unassembled WGS sequence"/>
</dbReference>
<dbReference type="PANTHER" id="PTHR34701">
    <property type="entry name" value="TRANSCRIPTIONAL REGULATOR MRAZ"/>
    <property type="match status" value="1"/>
</dbReference>
<evidence type="ECO:0000259" key="8">
    <source>
        <dbReference type="PROSITE" id="PS51740"/>
    </source>
</evidence>
<evidence type="ECO:0000313" key="9">
    <source>
        <dbReference type="EMBL" id="EEZ61911.1"/>
    </source>
</evidence>